<keyword evidence="2" id="KW-1185">Reference proteome</keyword>
<reference evidence="1" key="1">
    <citation type="submission" date="2022-10" db="EMBL/GenBank/DDBJ databases">
        <title>Genome Sequence of Xylaria curta.</title>
        <authorList>
            <person name="Buettner E."/>
        </authorList>
    </citation>
    <scope>NUCLEOTIDE SEQUENCE</scope>
    <source>
        <strain evidence="1">Babe10</strain>
    </source>
</reference>
<dbReference type="EMBL" id="JAPDGR010003816">
    <property type="protein sequence ID" value="KAJ2970020.1"/>
    <property type="molecule type" value="Genomic_DNA"/>
</dbReference>
<dbReference type="Proteomes" id="UP001143856">
    <property type="component" value="Unassembled WGS sequence"/>
</dbReference>
<protein>
    <submittedName>
        <fullName evidence="1">Uncharacterized protein</fullName>
    </submittedName>
</protein>
<proteinExistence type="predicted"/>
<evidence type="ECO:0000313" key="2">
    <source>
        <dbReference type="Proteomes" id="UP001143856"/>
    </source>
</evidence>
<organism evidence="1 2">
    <name type="scientific">Xylaria curta</name>
    <dbReference type="NCBI Taxonomy" id="42375"/>
    <lineage>
        <taxon>Eukaryota</taxon>
        <taxon>Fungi</taxon>
        <taxon>Dikarya</taxon>
        <taxon>Ascomycota</taxon>
        <taxon>Pezizomycotina</taxon>
        <taxon>Sordariomycetes</taxon>
        <taxon>Xylariomycetidae</taxon>
        <taxon>Xylariales</taxon>
        <taxon>Xylariaceae</taxon>
        <taxon>Xylaria</taxon>
    </lineage>
</organism>
<name>A0ACC1MSR2_9PEZI</name>
<evidence type="ECO:0000313" key="1">
    <source>
        <dbReference type="EMBL" id="KAJ2970020.1"/>
    </source>
</evidence>
<comment type="caution">
    <text evidence="1">The sequence shown here is derived from an EMBL/GenBank/DDBJ whole genome shotgun (WGS) entry which is preliminary data.</text>
</comment>
<gene>
    <name evidence="1" type="ORF">NUW58_g9823</name>
</gene>
<sequence length="159" mass="18516">MQRGVLERRDTLCLAPRIDDGIHIQVHGPQDFQHLCSNRRHPPKLVHTSPPRRVRKQEMRPWLDVPVRQPREHVRYYCRWTHGHRLLNGVENARRQARLALQYSLEYVDGVRGFLRRVLRAIDELHHIAAGSHPFGAEQRHPGAEGLLTRRPGVQPMGP</sequence>
<accession>A0ACC1MSR2</accession>